<organism evidence="2 3">
    <name type="scientific">Halobellus clavatus</name>
    <dbReference type="NCBI Taxonomy" id="660517"/>
    <lineage>
        <taxon>Archaea</taxon>
        <taxon>Methanobacteriati</taxon>
        <taxon>Methanobacteriota</taxon>
        <taxon>Stenosarchaea group</taxon>
        <taxon>Halobacteria</taxon>
        <taxon>Halobacteriales</taxon>
        <taxon>Haloferacaceae</taxon>
        <taxon>Halobellus</taxon>
    </lineage>
</organism>
<keyword evidence="3" id="KW-1185">Reference proteome</keyword>
<accession>A0A1H3H7B2</accession>
<evidence type="ECO:0000256" key="1">
    <source>
        <dbReference type="SAM" id="Phobius"/>
    </source>
</evidence>
<dbReference type="EMBL" id="FNPB01000006">
    <property type="protein sequence ID" value="SDY11402.1"/>
    <property type="molecule type" value="Genomic_DNA"/>
</dbReference>
<proteinExistence type="predicted"/>
<reference evidence="3" key="1">
    <citation type="submission" date="2016-10" db="EMBL/GenBank/DDBJ databases">
        <authorList>
            <person name="Varghese N."/>
            <person name="Submissions S."/>
        </authorList>
    </citation>
    <scope>NUCLEOTIDE SEQUENCE [LARGE SCALE GENOMIC DNA]</scope>
    <source>
        <strain evidence="3">CGMCC 1.10118</strain>
    </source>
</reference>
<keyword evidence="1" id="KW-0812">Transmembrane</keyword>
<dbReference type="OrthoDB" id="329802at2157"/>
<dbReference type="RefSeq" id="WP_089767308.1">
    <property type="nucleotide sequence ID" value="NZ_FNPB01000006.1"/>
</dbReference>
<protein>
    <submittedName>
        <fullName evidence="2">Uncharacterized protein</fullName>
    </submittedName>
</protein>
<dbReference type="STRING" id="660517.SAMN04487946_106208"/>
<gene>
    <name evidence="2" type="ORF">SAMN04487946_106208</name>
</gene>
<feature type="transmembrane region" description="Helical" evidence="1">
    <location>
        <begin position="18"/>
        <end position="37"/>
    </location>
</feature>
<dbReference type="AlphaFoldDB" id="A0A1H3H7B2"/>
<sequence>MVLQSSAEQGRETLRDGLLIPAIVALGAGIGGIVFGLSHDDIVTALGALLFVPSALLLFGIVATRHGIGPFTASRR</sequence>
<evidence type="ECO:0000313" key="3">
    <source>
        <dbReference type="Proteomes" id="UP000199170"/>
    </source>
</evidence>
<dbReference type="Proteomes" id="UP000199170">
    <property type="component" value="Unassembled WGS sequence"/>
</dbReference>
<keyword evidence="1" id="KW-1133">Transmembrane helix</keyword>
<evidence type="ECO:0000313" key="2">
    <source>
        <dbReference type="EMBL" id="SDY11402.1"/>
    </source>
</evidence>
<keyword evidence="1" id="KW-0472">Membrane</keyword>
<feature type="transmembrane region" description="Helical" evidence="1">
    <location>
        <begin position="43"/>
        <end position="68"/>
    </location>
</feature>
<name>A0A1H3H7B2_9EURY</name>